<dbReference type="Gene3D" id="1.10.238.10">
    <property type="entry name" value="EF-hand"/>
    <property type="match status" value="1"/>
</dbReference>
<dbReference type="InterPro" id="IPR018247">
    <property type="entry name" value="EF_Hand_1_Ca_BS"/>
</dbReference>
<keyword evidence="6" id="KW-1185">Reference proteome</keyword>
<feature type="domain" description="EF-hand" evidence="4">
    <location>
        <begin position="125"/>
        <end position="160"/>
    </location>
</feature>
<dbReference type="SMART" id="SM00054">
    <property type="entry name" value="EFh"/>
    <property type="match status" value="3"/>
</dbReference>
<protein>
    <recommendedName>
        <fullName evidence="4">EF-hand domain-containing protein</fullName>
    </recommendedName>
</protein>
<proteinExistence type="predicted"/>
<feature type="domain" description="EF-hand" evidence="4">
    <location>
        <begin position="167"/>
        <end position="202"/>
    </location>
</feature>
<dbReference type="PANTHER" id="PTHR23055">
    <property type="entry name" value="CALCIUM BINDING PROTEINS"/>
    <property type="match status" value="1"/>
</dbReference>
<dbReference type="PROSITE" id="PS50222">
    <property type="entry name" value="EF_HAND_2"/>
    <property type="match status" value="3"/>
</dbReference>
<keyword evidence="1" id="KW-0479">Metal-binding</keyword>
<dbReference type="Pfam" id="PF13499">
    <property type="entry name" value="EF-hand_7"/>
    <property type="match status" value="1"/>
</dbReference>
<dbReference type="GO" id="GO:0005509">
    <property type="term" value="F:calcium ion binding"/>
    <property type="evidence" value="ECO:0007669"/>
    <property type="project" value="InterPro"/>
</dbReference>
<evidence type="ECO:0000313" key="5">
    <source>
        <dbReference type="EMBL" id="CAL1582610.1"/>
    </source>
</evidence>
<dbReference type="CDD" id="cd00051">
    <property type="entry name" value="EFh"/>
    <property type="match status" value="2"/>
</dbReference>
<dbReference type="PROSITE" id="PS00018">
    <property type="entry name" value="EF_HAND_1"/>
    <property type="match status" value="3"/>
</dbReference>
<dbReference type="Pfam" id="PF13202">
    <property type="entry name" value="EF-hand_5"/>
    <property type="match status" value="1"/>
</dbReference>
<name>A0AAV2K0X0_KNICA</name>
<keyword evidence="3" id="KW-0106">Calcium</keyword>
<feature type="domain" description="EF-hand" evidence="4">
    <location>
        <begin position="89"/>
        <end position="124"/>
    </location>
</feature>
<evidence type="ECO:0000256" key="3">
    <source>
        <dbReference type="ARBA" id="ARBA00022837"/>
    </source>
</evidence>
<dbReference type="AlphaFoldDB" id="A0AAV2K0X0"/>
<organism evidence="5 6">
    <name type="scientific">Knipowitschia caucasica</name>
    <name type="common">Caucasian dwarf goby</name>
    <name type="synonym">Pomatoschistus caucasicus</name>
    <dbReference type="NCBI Taxonomy" id="637954"/>
    <lineage>
        <taxon>Eukaryota</taxon>
        <taxon>Metazoa</taxon>
        <taxon>Chordata</taxon>
        <taxon>Craniata</taxon>
        <taxon>Vertebrata</taxon>
        <taxon>Euteleostomi</taxon>
        <taxon>Actinopterygii</taxon>
        <taxon>Neopterygii</taxon>
        <taxon>Teleostei</taxon>
        <taxon>Neoteleostei</taxon>
        <taxon>Acanthomorphata</taxon>
        <taxon>Gobiaria</taxon>
        <taxon>Gobiiformes</taxon>
        <taxon>Gobioidei</taxon>
        <taxon>Gobiidae</taxon>
        <taxon>Gobiinae</taxon>
        <taxon>Knipowitschia</taxon>
    </lineage>
</organism>
<dbReference type="InterPro" id="IPR028846">
    <property type="entry name" value="Recoverin"/>
</dbReference>
<dbReference type="EMBL" id="OZ035837">
    <property type="protein sequence ID" value="CAL1582610.1"/>
    <property type="molecule type" value="Genomic_DNA"/>
</dbReference>
<reference evidence="5 6" key="1">
    <citation type="submission" date="2024-04" db="EMBL/GenBank/DDBJ databases">
        <authorList>
            <person name="Waldvogel A.-M."/>
            <person name="Schoenle A."/>
        </authorList>
    </citation>
    <scope>NUCLEOTIDE SEQUENCE [LARGE SCALE GENOMIC DNA]</scope>
</reference>
<sequence>MELSAAQLYEAVVSKIKNQYRLPARHLQSIKAKVEEIAKDTTHFSSLEVECLIRQFYILLGQQPPKTKAIQGMDKQQFFVVLKILFGVDSKHMIDYIFSTLDLNRDGYIGDNEWVQTLGVFLRGNLEEKIKYTFDVYDLNGDKSISKEEMLYMMKGGNTAKSKYDWEMEDLLDITFKAVDRDHDGFLCYPDFQQSVIINDMYLQAFGKCMPDEFDVVAFEHHLQELKVVVKARGKGEYNIPRKGCLLNCTTHLQLTTTFEKLSGFLPCAMLQWSHTAPPTIQPQTLNGERVKRLFGPGFSTSKC</sequence>
<accession>A0AAV2K0X0</accession>
<dbReference type="PANTHER" id="PTHR23055:SF60">
    <property type="entry name" value="CALAXIN"/>
    <property type="match status" value="1"/>
</dbReference>
<dbReference type="InterPro" id="IPR002048">
    <property type="entry name" value="EF_hand_dom"/>
</dbReference>
<evidence type="ECO:0000256" key="1">
    <source>
        <dbReference type="ARBA" id="ARBA00022723"/>
    </source>
</evidence>
<dbReference type="Proteomes" id="UP001497482">
    <property type="component" value="Chromosome 15"/>
</dbReference>
<evidence type="ECO:0000259" key="4">
    <source>
        <dbReference type="PROSITE" id="PS50222"/>
    </source>
</evidence>
<gene>
    <name evidence="5" type="ORF">KC01_LOCUS13183</name>
</gene>
<evidence type="ECO:0000256" key="2">
    <source>
        <dbReference type="ARBA" id="ARBA00022737"/>
    </source>
</evidence>
<evidence type="ECO:0000313" key="6">
    <source>
        <dbReference type="Proteomes" id="UP001497482"/>
    </source>
</evidence>
<dbReference type="InterPro" id="IPR011992">
    <property type="entry name" value="EF-hand-dom_pair"/>
</dbReference>
<dbReference type="SUPFAM" id="SSF47473">
    <property type="entry name" value="EF-hand"/>
    <property type="match status" value="1"/>
</dbReference>
<keyword evidence="2" id="KW-0677">Repeat</keyword>